<dbReference type="GO" id="GO:0016787">
    <property type="term" value="F:hydrolase activity"/>
    <property type="evidence" value="ECO:0007669"/>
    <property type="project" value="UniProtKB-ARBA"/>
</dbReference>
<name>A0A0C2JBG3_THEKT</name>
<organism evidence="2 3">
    <name type="scientific">Thelohanellus kitauei</name>
    <name type="common">Myxosporean</name>
    <dbReference type="NCBI Taxonomy" id="669202"/>
    <lineage>
        <taxon>Eukaryota</taxon>
        <taxon>Metazoa</taxon>
        <taxon>Cnidaria</taxon>
        <taxon>Myxozoa</taxon>
        <taxon>Myxosporea</taxon>
        <taxon>Bivalvulida</taxon>
        <taxon>Platysporina</taxon>
        <taxon>Myxobolidae</taxon>
        <taxon>Thelohanellus</taxon>
    </lineage>
</organism>
<protein>
    <submittedName>
        <fullName evidence="2">Bis(5'-adenosyl)-triphosphatase ENPP4</fullName>
    </submittedName>
</protein>
<gene>
    <name evidence="2" type="ORF">RF11_15992</name>
</gene>
<sequence length="439" mass="50172">MLSLLLFIIAPILGHQEPYCPKLIWISAPSLSIQDVDGFAFTTLKEMKRSLFIRSIFPYTFADPVVNEFSQATGRDPLEHGILSSIMTHEESKKKFTPESSEIFWWNRNGSNVPIWMINDDHGERPSYVLGWPGINAISHRLYRDTAEKSILNVAAKLRFKEIDSLIAKLKEESFDLLMVSLKSFESNKIKETNFNVKILDNSMNSLFQKLDAMGCNHKTNVILSSSVGMCEYKKRDITYISHIISPFKYSAYRSGATLFVKLELEEMSQKFVENYNRDNSAYGEAFLTSDLLKTTKDKVKDVPGIVIIPHSGKFIKIDVRDSDSQIFQYGYNPARSDCTHGLLLGLGPNLRQRTISYDFSNIQVFHLVCKIMNLDQRCIGFEKHRSVIRDVYQEPQDSGTMKVNILYIIIPIAVFLVLALSGLGIYFLRLKRAEKLMN</sequence>
<dbReference type="EMBL" id="JWZT01003512">
    <property type="protein sequence ID" value="KII66533.1"/>
    <property type="molecule type" value="Genomic_DNA"/>
</dbReference>
<dbReference type="PANTHER" id="PTHR10151">
    <property type="entry name" value="ECTONUCLEOTIDE PYROPHOSPHATASE/PHOSPHODIESTERASE"/>
    <property type="match status" value="1"/>
</dbReference>
<dbReference type="SUPFAM" id="SSF53649">
    <property type="entry name" value="Alkaline phosphatase-like"/>
    <property type="match status" value="1"/>
</dbReference>
<dbReference type="Proteomes" id="UP000031668">
    <property type="component" value="Unassembled WGS sequence"/>
</dbReference>
<keyword evidence="1" id="KW-0472">Membrane</keyword>
<evidence type="ECO:0000256" key="1">
    <source>
        <dbReference type="SAM" id="Phobius"/>
    </source>
</evidence>
<keyword evidence="1" id="KW-1133">Transmembrane helix</keyword>
<dbReference type="Gene3D" id="3.40.720.10">
    <property type="entry name" value="Alkaline Phosphatase, subunit A"/>
    <property type="match status" value="1"/>
</dbReference>
<accession>A0A0C2JBG3</accession>
<comment type="caution">
    <text evidence="2">The sequence shown here is derived from an EMBL/GenBank/DDBJ whole genome shotgun (WGS) entry which is preliminary data.</text>
</comment>
<keyword evidence="1" id="KW-0812">Transmembrane</keyword>
<keyword evidence="3" id="KW-1185">Reference proteome</keyword>
<dbReference type="InterPro" id="IPR017850">
    <property type="entry name" value="Alkaline_phosphatase_core_sf"/>
</dbReference>
<dbReference type="PANTHER" id="PTHR10151:SF120">
    <property type="entry name" value="BIS(5'-ADENOSYL)-TRIPHOSPHATASE"/>
    <property type="match status" value="1"/>
</dbReference>
<proteinExistence type="predicted"/>
<dbReference type="Gene3D" id="3.30.1360.180">
    <property type="match status" value="1"/>
</dbReference>
<reference evidence="2 3" key="1">
    <citation type="journal article" date="2014" name="Genome Biol. Evol.">
        <title>The genome of the myxosporean Thelohanellus kitauei shows adaptations to nutrient acquisition within its fish host.</title>
        <authorList>
            <person name="Yang Y."/>
            <person name="Xiong J."/>
            <person name="Zhou Z."/>
            <person name="Huo F."/>
            <person name="Miao W."/>
            <person name="Ran C."/>
            <person name="Liu Y."/>
            <person name="Zhang J."/>
            <person name="Feng J."/>
            <person name="Wang M."/>
            <person name="Wang M."/>
            <person name="Wang L."/>
            <person name="Yao B."/>
        </authorList>
    </citation>
    <scope>NUCLEOTIDE SEQUENCE [LARGE SCALE GENOMIC DNA]</scope>
    <source>
        <strain evidence="2">Wuqing</strain>
    </source>
</reference>
<evidence type="ECO:0000313" key="2">
    <source>
        <dbReference type="EMBL" id="KII66533.1"/>
    </source>
</evidence>
<evidence type="ECO:0000313" key="3">
    <source>
        <dbReference type="Proteomes" id="UP000031668"/>
    </source>
</evidence>
<dbReference type="InterPro" id="IPR002591">
    <property type="entry name" value="Phosphodiest/P_Trfase"/>
</dbReference>
<dbReference type="OrthoDB" id="415411at2759"/>
<feature type="transmembrane region" description="Helical" evidence="1">
    <location>
        <begin position="406"/>
        <end position="429"/>
    </location>
</feature>
<dbReference type="AlphaFoldDB" id="A0A0C2JBG3"/>
<dbReference type="Pfam" id="PF01663">
    <property type="entry name" value="Phosphodiest"/>
    <property type="match status" value="1"/>
</dbReference>